<dbReference type="AlphaFoldDB" id="A0A2P2Q3T8"/>
<sequence length="73" mass="8423">MSILSLFSLCSHRLNLIYDEQTFDCILGQCSLFFLLEMKIEQGQCTLCKLSQVYSIQLSLNHSLIQIDYLDLS</sequence>
<proteinExistence type="predicted"/>
<accession>A0A2P2Q3T8</accession>
<evidence type="ECO:0000313" key="1">
    <source>
        <dbReference type="EMBL" id="MBX61657.1"/>
    </source>
</evidence>
<name>A0A2P2Q3T8_RHIMU</name>
<dbReference type="EMBL" id="GGEC01081173">
    <property type="protein sequence ID" value="MBX61657.1"/>
    <property type="molecule type" value="Transcribed_RNA"/>
</dbReference>
<protein>
    <submittedName>
        <fullName evidence="1">Uncharacterized protein</fullName>
    </submittedName>
</protein>
<reference evidence="1" key="1">
    <citation type="submission" date="2018-02" db="EMBL/GenBank/DDBJ databases">
        <title>Rhizophora mucronata_Transcriptome.</title>
        <authorList>
            <person name="Meera S.P."/>
            <person name="Sreeshan A."/>
            <person name="Augustine A."/>
        </authorList>
    </citation>
    <scope>NUCLEOTIDE SEQUENCE</scope>
    <source>
        <tissue evidence="1">Leaf</tissue>
    </source>
</reference>
<organism evidence="1">
    <name type="scientific">Rhizophora mucronata</name>
    <name type="common">Asiatic mangrove</name>
    <dbReference type="NCBI Taxonomy" id="61149"/>
    <lineage>
        <taxon>Eukaryota</taxon>
        <taxon>Viridiplantae</taxon>
        <taxon>Streptophyta</taxon>
        <taxon>Embryophyta</taxon>
        <taxon>Tracheophyta</taxon>
        <taxon>Spermatophyta</taxon>
        <taxon>Magnoliopsida</taxon>
        <taxon>eudicotyledons</taxon>
        <taxon>Gunneridae</taxon>
        <taxon>Pentapetalae</taxon>
        <taxon>rosids</taxon>
        <taxon>fabids</taxon>
        <taxon>Malpighiales</taxon>
        <taxon>Rhizophoraceae</taxon>
        <taxon>Rhizophora</taxon>
    </lineage>
</organism>